<sequence>MQTPVYAGLDQPLHQAALRLSTDDLVVSQLERRIVLSLSCAFSCPLLSLHLSDFVHHGPSCLAIAPTYQLRRPLLLSCCRCFRRRSPYRRTSLLDNLADTAPLVSALYSAARALVARFFDAAGTAAGFPVIAATGSTTVVEDRSPEREATLTLVVRTGT</sequence>
<accession>A0A6G0QG85</accession>
<evidence type="ECO:0000313" key="1">
    <source>
        <dbReference type="EMBL" id="KAE9285954.1"/>
    </source>
</evidence>
<protein>
    <submittedName>
        <fullName evidence="1">Uncharacterized protein</fullName>
    </submittedName>
</protein>
<dbReference type="AlphaFoldDB" id="A0A6G0QG85"/>
<organism evidence="1 2">
    <name type="scientific">Phytophthora fragariae</name>
    <dbReference type="NCBI Taxonomy" id="53985"/>
    <lineage>
        <taxon>Eukaryota</taxon>
        <taxon>Sar</taxon>
        <taxon>Stramenopiles</taxon>
        <taxon>Oomycota</taxon>
        <taxon>Peronosporomycetes</taxon>
        <taxon>Peronosporales</taxon>
        <taxon>Peronosporaceae</taxon>
        <taxon>Phytophthora</taxon>
    </lineage>
</organism>
<evidence type="ECO:0000313" key="2">
    <source>
        <dbReference type="Proteomes" id="UP000486351"/>
    </source>
</evidence>
<name>A0A6G0QG85_9STRA</name>
<comment type="caution">
    <text evidence="1">The sequence shown here is derived from an EMBL/GenBank/DDBJ whole genome shotgun (WGS) entry which is preliminary data.</text>
</comment>
<reference evidence="1 2" key="1">
    <citation type="submission" date="2018-09" db="EMBL/GenBank/DDBJ databases">
        <title>Genomic investigation of the strawberry pathogen Phytophthora fragariae indicates pathogenicity is determined by transcriptional variation in three key races.</title>
        <authorList>
            <person name="Adams T.M."/>
            <person name="Armitage A.D."/>
            <person name="Sobczyk M.K."/>
            <person name="Bates H.J."/>
            <person name="Dunwell J.M."/>
            <person name="Nellist C.F."/>
            <person name="Harrison R.J."/>
        </authorList>
    </citation>
    <scope>NUCLEOTIDE SEQUENCE [LARGE SCALE GENOMIC DNA]</scope>
    <source>
        <strain evidence="1 2">NOV-77</strain>
    </source>
</reference>
<gene>
    <name evidence="1" type="ORF">PF008_g26785</name>
</gene>
<dbReference type="Proteomes" id="UP000486351">
    <property type="component" value="Unassembled WGS sequence"/>
</dbReference>
<proteinExistence type="predicted"/>
<dbReference type="EMBL" id="QXFY01003357">
    <property type="protein sequence ID" value="KAE9285954.1"/>
    <property type="molecule type" value="Genomic_DNA"/>
</dbReference>